<keyword evidence="4 7" id="KW-1133">Transmembrane helix</keyword>
<protein>
    <submittedName>
        <fullName evidence="8">Uncharacterized protein</fullName>
    </submittedName>
</protein>
<dbReference type="EMBL" id="JAVFWL010000001">
    <property type="protein sequence ID" value="KAK6731196.1"/>
    <property type="molecule type" value="Genomic_DNA"/>
</dbReference>
<evidence type="ECO:0000256" key="5">
    <source>
        <dbReference type="ARBA" id="ARBA00023136"/>
    </source>
</evidence>
<proteinExistence type="inferred from homology"/>
<comment type="caution">
    <text evidence="8">The sequence shown here is derived from an EMBL/GenBank/DDBJ whole genome shotgun (WGS) entry which is preliminary data.</text>
</comment>
<dbReference type="PANTHER" id="PTHR11238">
    <property type="entry name" value="PROMININ ISOFORM D-RELATED"/>
    <property type="match status" value="1"/>
</dbReference>
<keyword evidence="6" id="KW-0325">Glycoprotein</keyword>
<keyword evidence="9" id="KW-1185">Reference proteome</keyword>
<dbReference type="PANTHER" id="PTHR11238:SF9">
    <property type="entry name" value="PROMININ, ISOFORM D"/>
    <property type="match status" value="1"/>
</dbReference>
<sequence>MQLCIYYRSRNPRNRPQYRSNYSNCPNNLASNLLSATYLVCDKLEVWKPTTMKWHLVVFSMIVNALQITGNNIWLAVTPEQCSPTKTNLSISQRIVDHGSLNTFYSIARGISDAVQPGISDSIIKEFKSLLENKDRQQFTTFLEKLATNQKGPIAFFILGIIIAIVSLLFGVVVLVLRCLCSRKHESKKSNETRASVHIICLLFLLGSFVFILIGVIINNQSSPKLFSSIENMPVRIEEVKKDAFTLVENMINTLICFANDTIGNIFDEVVQNVTKASKQLLDDLLDLMGITILKKMNTTAIQERANESSGQCDIINGSIRDLKNRSPNRVCKTKLEKLEEIINPLKNTLGKTKEFVPIKSSIIDNLKEINSSALDLIDTKIKPVVREEIQKKMKEFLPDNLLSDQRNTVDTLMNKINKILRDLTSLNIFKVTKSVSGVLVTIPGVIVLFFIVISALLSSVYLSPLTDGVPKYSRSTNYKSLLTYLAHFSMIGFYTTTILAFFVIILSSIEYLGGSFMSASCKTIKDPTFSVWSNFEQSVKLPTQQVINFSVREVLKQCENDKPLLTAIDANSTLLLNSSLDKALDLSSVDFNLSELINYVKEKINHFQRANTGRKEDAEKYLRTLNQMSTNLNAEFSLEECETLNPVATKNIMNNIMLLKSSIQYFGNETENLVQVFTKLVSLNIDDVIENIRTTLNPDIIKKALQRGADNVHNELLTNLLRCRGLYNLYQNSGTMLCGDLGDPMHGIWASTATL</sequence>
<accession>A0ABR1BXW9</accession>
<feature type="transmembrane region" description="Helical" evidence="7">
    <location>
        <begin position="154"/>
        <end position="177"/>
    </location>
</feature>
<evidence type="ECO:0000256" key="3">
    <source>
        <dbReference type="ARBA" id="ARBA00022692"/>
    </source>
</evidence>
<comment type="subcellular location">
    <subcellularLocation>
        <location evidence="1">Membrane</location>
        <topology evidence="1">Multi-pass membrane protein</topology>
    </subcellularLocation>
</comment>
<gene>
    <name evidence="8" type="primary">Necator_chrI.g3704</name>
    <name evidence="8" type="ORF">RB195_007575</name>
</gene>
<name>A0ABR1BXW9_NECAM</name>
<keyword evidence="3 7" id="KW-0812">Transmembrane</keyword>
<keyword evidence="5 7" id="KW-0472">Membrane</keyword>
<evidence type="ECO:0000313" key="9">
    <source>
        <dbReference type="Proteomes" id="UP001303046"/>
    </source>
</evidence>
<evidence type="ECO:0000256" key="1">
    <source>
        <dbReference type="ARBA" id="ARBA00004141"/>
    </source>
</evidence>
<evidence type="ECO:0000313" key="8">
    <source>
        <dbReference type="EMBL" id="KAK6731196.1"/>
    </source>
</evidence>
<evidence type="ECO:0000256" key="2">
    <source>
        <dbReference type="ARBA" id="ARBA00006058"/>
    </source>
</evidence>
<evidence type="ECO:0000256" key="4">
    <source>
        <dbReference type="ARBA" id="ARBA00022989"/>
    </source>
</evidence>
<feature type="transmembrane region" description="Helical" evidence="7">
    <location>
        <begin position="439"/>
        <end position="462"/>
    </location>
</feature>
<dbReference type="Pfam" id="PF05478">
    <property type="entry name" value="Prominin"/>
    <property type="match status" value="1"/>
</dbReference>
<feature type="transmembrane region" description="Helical" evidence="7">
    <location>
        <begin position="482"/>
        <end position="507"/>
    </location>
</feature>
<evidence type="ECO:0000256" key="7">
    <source>
        <dbReference type="SAM" id="Phobius"/>
    </source>
</evidence>
<evidence type="ECO:0000256" key="6">
    <source>
        <dbReference type="ARBA" id="ARBA00023180"/>
    </source>
</evidence>
<dbReference type="Proteomes" id="UP001303046">
    <property type="component" value="Unassembled WGS sequence"/>
</dbReference>
<feature type="transmembrane region" description="Helical" evidence="7">
    <location>
        <begin position="197"/>
        <end position="218"/>
    </location>
</feature>
<reference evidence="8 9" key="1">
    <citation type="submission" date="2023-08" db="EMBL/GenBank/DDBJ databases">
        <title>A Necator americanus chromosomal reference genome.</title>
        <authorList>
            <person name="Ilik V."/>
            <person name="Petrzelkova K.J."/>
            <person name="Pardy F."/>
            <person name="Fuh T."/>
            <person name="Niatou-Singa F.S."/>
            <person name="Gouil Q."/>
            <person name="Baker L."/>
            <person name="Ritchie M.E."/>
            <person name="Jex A.R."/>
            <person name="Gazzola D."/>
            <person name="Li H."/>
            <person name="Toshio Fujiwara R."/>
            <person name="Zhan B."/>
            <person name="Aroian R.V."/>
            <person name="Pafco B."/>
            <person name="Schwarz E.M."/>
        </authorList>
    </citation>
    <scope>NUCLEOTIDE SEQUENCE [LARGE SCALE GENOMIC DNA]</scope>
    <source>
        <strain evidence="8 9">Aroian</strain>
        <tissue evidence="8">Whole animal</tissue>
    </source>
</reference>
<comment type="similarity">
    <text evidence="2">Belongs to the prominin family.</text>
</comment>
<organism evidence="8 9">
    <name type="scientific">Necator americanus</name>
    <name type="common">Human hookworm</name>
    <dbReference type="NCBI Taxonomy" id="51031"/>
    <lineage>
        <taxon>Eukaryota</taxon>
        <taxon>Metazoa</taxon>
        <taxon>Ecdysozoa</taxon>
        <taxon>Nematoda</taxon>
        <taxon>Chromadorea</taxon>
        <taxon>Rhabditida</taxon>
        <taxon>Rhabditina</taxon>
        <taxon>Rhabditomorpha</taxon>
        <taxon>Strongyloidea</taxon>
        <taxon>Ancylostomatidae</taxon>
        <taxon>Bunostominae</taxon>
        <taxon>Necator</taxon>
    </lineage>
</organism>
<dbReference type="InterPro" id="IPR008795">
    <property type="entry name" value="Prominin"/>
</dbReference>